<proteinExistence type="predicted"/>
<dbReference type="EMBL" id="CAJHJT010000001">
    <property type="protein sequence ID" value="CAD6996024.1"/>
    <property type="molecule type" value="Genomic_DNA"/>
</dbReference>
<gene>
    <name evidence="1" type="ORF">CCAP1982_LOCUS4730</name>
</gene>
<comment type="caution">
    <text evidence="1">The sequence shown here is derived from an EMBL/GenBank/DDBJ whole genome shotgun (WGS) entry which is preliminary data.</text>
</comment>
<evidence type="ECO:0000313" key="2">
    <source>
        <dbReference type="Proteomes" id="UP000606786"/>
    </source>
</evidence>
<accession>A0A811UAV5</accession>
<keyword evidence="2" id="KW-1185">Reference proteome</keyword>
<name>A0A811UAV5_CERCA</name>
<feature type="non-terminal residue" evidence="1">
    <location>
        <position position="64"/>
    </location>
</feature>
<evidence type="ECO:0000313" key="1">
    <source>
        <dbReference type="EMBL" id="CAD6996024.1"/>
    </source>
</evidence>
<sequence length="64" mass="7748">MLIEIELEDRMKNPQTMRECIMGREVSRKPLVHRLKRIKREEIKKEILLLVLQDDNMMTVEKAK</sequence>
<dbReference type="Proteomes" id="UP000606786">
    <property type="component" value="Unassembled WGS sequence"/>
</dbReference>
<protein>
    <submittedName>
        <fullName evidence="1">(Mediterranean fruit fly) hypothetical protein</fullName>
    </submittedName>
</protein>
<organism evidence="1 2">
    <name type="scientific">Ceratitis capitata</name>
    <name type="common">Mediterranean fruit fly</name>
    <name type="synonym">Tephritis capitata</name>
    <dbReference type="NCBI Taxonomy" id="7213"/>
    <lineage>
        <taxon>Eukaryota</taxon>
        <taxon>Metazoa</taxon>
        <taxon>Ecdysozoa</taxon>
        <taxon>Arthropoda</taxon>
        <taxon>Hexapoda</taxon>
        <taxon>Insecta</taxon>
        <taxon>Pterygota</taxon>
        <taxon>Neoptera</taxon>
        <taxon>Endopterygota</taxon>
        <taxon>Diptera</taxon>
        <taxon>Brachycera</taxon>
        <taxon>Muscomorpha</taxon>
        <taxon>Tephritoidea</taxon>
        <taxon>Tephritidae</taxon>
        <taxon>Ceratitis</taxon>
        <taxon>Ceratitis</taxon>
    </lineage>
</organism>
<reference evidence="1" key="1">
    <citation type="submission" date="2020-11" db="EMBL/GenBank/DDBJ databases">
        <authorList>
            <person name="Whitehead M."/>
        </authorList>
    </citation>
    <scope>NUCLEOTIDE SEQUENCE</scope>
    <source>
        <strain evidence="1">EGII</strain>
    </source>
</reference>
<dbReference type="AlphaFoldDB" id="A0A811UAV5"/>